<dbReference type="InterPro" id="IPR000600">
    <property type="entry name" value="ROK"/>
</dbReference>
<dbReference type="Proteomes" id="UP001198565">
    <property type="component" value="Unassembled WGS sequence"/>
</dbReference>
<comment type="similarity">
    <text evidence="1">Belongs to the ROK (NagC/XylR) family.</text>
</comment>
<dbReference type="Gene3D" id="3.30.420.40">
    <property type="match status" value="4"/>
</dbReference>
<proteinExistence type="inferred from homology"/>
<dbReference type="Gene3D" id="1.10.10.10">
    <property type="entry name" value="Winged helix-like DNA-binding domain superfamily/Winged helix DNA-binding domain"/>
    <property type="match status" value="1"/>
</dbReference>
<dbReference type="PANTHER" id="PTHR18964:SF149">
    <property type="entry name" value="BIFUNCTIONAL UDP-N-ACETYLGLUCOSAMINE 2-EPIMERASE_N-ACETYLMANNOSAMINE KINASE"/>
    <property type="match status" value="1"/>
</dbReference>
<accession>A0ABS7QR95</accession>
<keyword evidence="3" id="KW-1185">Reference proteome</keyword>
<evidence type="ECO:0000256" key="1">
    <source>
        <dbReference type="ARBA" id="ARBA00006479"/>
    </source>
</evidence>
<dbReference type="PANTHER" id="PTHR18964">
    <property type="entry name" value="ROK (REPRESSOR, ORF, KINASE) FAMILY"/>
    <property type="match status" value="1"/>
</dbReference>
<dbReference type="InterPro" id="IPR036388">
    <property type="entry name" value="WH-like_DNA-bd_sf"/>
</dbReference>
<dbReference type="SUPFAM" id="SSF46785">
    <property type="entry name" value="Winged helix' DNA-binding domain"/>
    <property type="match status" value="1"/>
</dbReference>
<sequence>MNLSRPNGGDPALLRRLNTQVVLRALRGGPPVTVTQLSGAASLSRQTVEAVLADLGERGWVEETEPERGMGRPARRYRFRNEAGYILGVDVGVHKLLAVLSDLDGNEVAVRRSDLAEEINGADRLAHIRREVLDLLAEHPGPRAALRSLCLGVPGIVGPGGRITLSTPIPDWNGLDLANQASRWVGCPAHVENDANLAALAERWQGSARFADDCLYILTGHRTGAGLIIGGRLHRGRGGAAGEIGALAVLRWEDEGTAELRSATDVGNVFTRAAEGDSRSLALVGQFARSLAQGAAAMVLTVNPDLLIIGGGYSRAGEVLAAPLRAHLQDLCLDPPQITLSTLGEECVALGAVRLALDGAEQDLFGFHDRTEHLSTE</sequence>
<gene>
    <name evidence="2" type="ORF">K7472_10485</name>
</gene>
<comment type="caution">
    <text evidence="2">The sequence shown here is derived from an EMBL/GenBank/DDBJ whole genome shotgun (WGS) entry which is preliminary data.</text>
</comment>
<organism evidence="2 3">
    <name type="scientific">Streptantibioticus parmotrematis</name>
    <dbReference type="NCBI Taxonomy" id="2873249"/>
    <lineage>
        <taxon>Bacteria</taxon>
        <taxon>Bacillati</taxon>
        <taxon>Actinomycetota</taxon>
        <taxon>Actinomycetes</taxon>
        <taxon>Kitasatosporales</taxon>
        <taxon>Streptomycetaceae</taxon>
        <taxon>Streptantibioticus</taxon>
    </lineage>
</organism>
<evidence type="ECO:0000313" key="3">
    <source>
        <dbReference type="Proteomes" id="UP001198565"/>
    </source>
</evidence>
<name>A0ABS7QR95_9ACTN</name>
<dbReference type="RefSeq" id="WP_222976485.1">
    <property type="nucleotide sequence ID" value="NZ_JAINVZ010000005.1"/>
</dbReference>
<dbReference type="Pfam" id="PF00480">
    <property type="entry name" value="ROK"/>
    <property type="match status" value="2"/>
</dbReference>
<evidence type="ECO:0000313" key="2">
    <source>
        <dbReference type="EMBL" id="MBY8885271.1"/>
    </source>
</evidence>
<dbReference type="EMBL" id="JAINVZ010000005">
    <property type="protein sequence ID" value="MBY8885271.1"/>
    <property type="molecule type" value="Genomic_DNA"/>
</dbReference>
<protein>
    <submittedName>
        <fullName evidence="2">ROK family protein</fullName>
    </submittedName>
</protein>
<dbReference type="InterPro" id="IPR043129">
    <property type="entry name" value="ATPase_NBD"/>
</dbReference>
<dbReference type="InterPro" id="IPR036390">
    <property type="entry name" value="WH_DNA-bd_sf"/>
</dbReference>
<dbReference type="SUPFAM" id="SSF53067">
    <property type="entry name" value="Actin-like ATPase domain"/>
    <property type="match status" value="1"/>
</dbReference>
<reference evidence="2 3" key="1">
    <citation type="submission" date="2021-08" db="EMBL/GenBank/DDBJ databases">
        <title>Streptomyces sp. PTM05 isolated from lichen.</title>
        <authorList>
            <person name="Somphong A."/>
            <person name="Phongsopitanun W."/>
            <person name="Tanasupawat S."/>
        </authorList>
    </citation>
    <scope>NUCLEOTIDE SEQUENCE [LARGE SCALE GENOMIC DNA]</scope>
    <source>
        <strain evidence="2 3">Ptm05</strain>
    </source>
</reference>